<proteinExistence type="predicted"/>
<dbReference type="AlphaFoldDB" id="A0A0C2SGB6"/>
<sequence>MKKNLLFIIPSLSAGGGEKSLINLLSQIDYDLYNVDIFLLNHNGLFMEFIPPQVNVLPLPDNYKLFSLSLLKSIYKFLGSKNYKLAINRILYTICIRLNKSVGTNEQYGWKYLSRSLADLAKVYDVSIGFLEKTSIYFCVDRVTAHKKIGWIHNDYDKLESNIAFDEKYFKKLHEILTVSEECATVLKSRFPDQRNKINVIYNIVSPSVINKLSNQMNDVFIRNQGQKIILSVGRLHHQKGFEMAINACEELVKKGNNLKWFVIGEGEERSNLEKLIAQKKLQNHFILLGLKANPYPYIKQCDIYVQTSKFEGKSIALDEAKILCKPIIITNYSTAKDQIKNNINGLIVEMDPSSIAAGIYQLIHNPILKDSLISNLSIENLGTEKEINKLYQLL</sequence>
<dbReference type="Proteomes" id="UP000031972">
    <property type="component" value="Unassembled WGS sequence"/>
</dbReference>
<dbReference type="PANTHER" id="PTHR12526">
    <property type="entry name" value="GLYCOSYLTRANSFERASE"/>
    <property type="match status" value="1"/>
</dbReference>
<dbReference type="CDD" id="cd03811">
    <property type="entry name" value="GT4_GT28_WabH-like"/>
    <property type="match status" value="1"/>
</dbReference>
<dbReference type="RefSeq" id="WP_041053905.1">
    <property type="nucleotide sequence ID" value="NZ_JXRR01000001.1"/>
</dbReference>
<dbReference type="EMBL" id="JXRR01000001">
    <property type="protein sequence ID" value="KIL52979.1"/>
    <property type="molecule type" value="Genomic_DNA"/>
</dbReference>
<protein>
    <submittedName>
        <fullName evidence="2">Glycosyl transferase family 1</fullName>
    </submittedName>
</protein>
<dbReference type="PANTHER" id="PTHR12526:SF630">
    <property type="entry name" value="GLYCOSYLTRANSFERASE"/>
    <property type="match status" value="1"/>
</dbReference>
<dbReference type="OrthoDB" id="9813638at2"/>
<dbReference type="GO" id="GO:0016757">
    <property type="term" value="F:glycosyltransferase activity"/>
    <property type="evidence" value="ECO:0007669"/>
    <property type="project" value="InterPro"/>
</dbReference>
<organism evidence="2 3">
    <name type="scientific">Jeotgalibacillus campisalis</name>
    <dbReference type="NCBI Taxonomy" id="220754"/>
    <lineage>
        <taxon>Bacteria</taxon>
        <taxon>Bacillati</taxon>
        <taxon>Bacillota</taxon>
        <taxon>Bacilli</taxon>
        <taxon>Bacillales</taxon>
        <taxon>Caryophanaceae</taxon>
        <taxon>Jeotgalibacillus</taxon>
    </lineage>
</organism>
<dbReference type="PATRIC" id="fig|220754.4.peg.314"/>
<reference evidence="2 3" key="1">
    <citation type="submission" date="2015-01" db="EMBL/GenBank/DDBJ databases">
        <title>Jeotgalibacillus campisalis genome sequencing.</title>
        <authorList>
            <person name="Goh K.M."/>
            <person name="Chan K.-G."/>
            <person name="Yaakop A.S."/>
            <person name="Ee R."/>
            <person name="Gan H.M."/>
            <person name="Chan C.S."/>
        </authorList>
    </citation>
    <scope>NUCLEOTIDE SEQUENCE [LARGE SCALE GENOMIC DNA]</scope>
    <source>
        <strain evidence="2 3">SF-57</strain>
    </source>
</reference>
<gene>
    <name evidence="2" type="ORF">KR50_03080</name>
</gene>
<dbReference type="Pfam" id="PF00534">
    <property type="entry name" value="Glycos_transf_1"/>
    <property type="match status" value="1"/>
</dbReference>
<evidence type="ECO:0000259" key="1">
    <source>
        <dbReference type="Pfam" id="PF00534"/>
    </source>
</evidence>
<comment type="caution">
    <text evidence="2">The sequence shown here is derived from an EMBL/GenBank/DDBJ whole genome shotgun (WGS) entry which is preliminary data.</text>
</comment>
<keyword evidence="3" id="KW-1185">Reference proteome</keyword>
<keyword evidence="2" id="KW-0808">Transferase</keyword>
<name>A0A0C2SGB6_9BACL</name>
<evidence type="ECO:0000313" key="3">
    <source>
        <dbReference type="Proteomes" id="UP000031972"/>
    </source>
</evidence>
<dbReference type="SUPFAM" id="SSF53756">
    <property type="entry name" value="UDP-Glycosyltransferase/glycogen phosphorylase"/>
    <property type="match status" value="1"/>
</dbReference>
<accession>A0A0C2SGB6</accession>
<evidence type="ECO:0000313" key="2">
    <source>
        <dbReference type="EMBL" id="KIL52979.1"/>
    </source>
</evidence>
<feature type="domain" description="Glycosyl transferase family 1" evidence="1">
    <location>
        <begin position="223"/>
        <end position="376"/>
    </location>
</feature>
<dbReference type="Gene3D" id="3.40.50.2000">
    <property type="entry name" value="Glycogen Phosphorylase B"/>
    <property type="match status" value="2"/>
</dbReference>
<dbReference type="InterPro" id="IPR001296">
    <property type="entry name" value="Glyco_trans_1"/>
</dbReference>